<dbReference type="GO" id="GO:0051793">
    <property type="term" value="P:medium-chain fatty acid catabolic process"/>
    <property type="evidence" value="ECO:0007669"/>
    <property type="project" value="TreeGrafter"/>
</dbReference>
<protein>
    <recommendedName>
        <fullName evidence="4">Serine aminopeptidase S33 domain-containing protein</fullName>
    </recommendedName>
</protein>
<comment type="similarity">
    <text evidence="1">Belongs to the AB hydrolase superfamily. AB hydrolase 4 family.</text>
</comment>
<dbReference type="InterPro" id="IPR022742">
    <property type="entry name" value="Hydrolase_4"/>
</dbReference>
<evidence type="ECO:0000256" key="2">
    <source>
        <dbReference type="ARBA" id="ARBA00022487"/>
    </source>
</evidence>
<evidence type="ECO:0000313" key="6">
    <source>
        <dbReference type="Proteomes" id="UP000235965"/>
    </source>
</evidence>
<gene>
    <name evidence="5" type="ORF">B7P43_G12906</name>
</gene>
<dbReference type="OrthoDB" id="247542at2759"/>
<dbReference type="PIRSF" id="PIRSF005211">
    <property type="entry name" value="Ab_hydro_YheT"/>
    <property type="match status" value="1"/>
</dbReference>
<dbReference type="EMBL" id="NEVH01013563">
    <property type="protein sequence ID" value="PNF28567.1"/>
    <property type="molecule type" value="Genomic_DNA"/>
</dbReference>
<evidence type="ECO:0000256" key="1">
    <source>
        <dbReference type="ARBA" id="ARBA00010884"/>
    </source>
</evidence>
<dbReference type="GO" id="GO:0047372">
    <property type="term" value="F:monoacylglycerol lipase activity"/>
    <property type="evidence" value="ECO:0007669"/>
    <property type="project" value="TreeGrafter"/>
</dbReference>
<dbReference type="AlphaFoldDB" id="A0A2J7QIZ6"/>
<keyword evidence="6" id="KW-1185">Reference proteome</keyword>
<dbReference type="GO" id="GO:0008126">
    <property type="term" value="F:acetylesterase activity"/>
    <property type="evidence" value="ECO:0007669"/>
    <property type="project" value="TreeGrafter"/>
</dbReference>
<proteinExistence type="inferred from homology"/>
<dbReference type="GO" id="GO:0051792">
    <property type="term" value="P:medium-chain fatty acid biosynthetic process"/>
    <property type="evidence" value="ECO:0007669"/>
    <property type="project" value="TreeGrafter"/>
</dbReference>
<comment type="caution">
    <text evidence="5">The sequence shown here is derived from an EMBL/GenBank/DDBJ whole genome shotgun (WGS) entry which is preliminary data.</text>
</comment>
<dbReference type="InterPro" id="IPR012020">
    <property type="entry name" value="ABHD4"/>
</dbReference>
<reference evidence="5 6" key="1">
    <citation type="submission" date="2017-12" db="EMBL/GenBank/DDBJ databases">
        <title>Hemimetabolous genomes reveal molecular basis of termite eusociality.</title>
        <authorList>
            <person name="Harrison M.C."/>
            <person name="Jongepier E."/>
            <person name="Robertson H.M."/>
            <person name="Arning N."/>
            <person name="Bitard-Feildel T."/>
            <person name="Chao H."/>
            <person name="Childers C.P."/>
            <person name="Dinh H."/>
            <person name="Doddapaneni H."/>
            <person name="Dugan S."/>
            <person name="Gowin J."/>
            <person name="Greiner C."/>
            <person name="Han Y."/>
            <person name="Hu H."/>
            <person name="Hughes D.S.T."/>
            <person name="Huylmans A.-K."/>
            <person name="Kemena C."/>
            <person name="Kremer L.P.M."/>
            <person name="Lee S.L."/>
            <person name="Lopez-Ezquerra A."/>
            <person name="Mallet L."/>
            <person name="Monroy-Kuhn J.M."/>
            <person name="Moser A."/>
            <person name="Murali S.C."/>
            <person name="Muzny D.M."/>
            <person name="Otani S."/>
            <person name="Piulachs M.-D."/>
            <person name="Poelchau M."/>
            <person name="Qu J."/>
            <person name="Schaub F."/>
            <person name="Wada-Katsumata A."/>
            <person name="Worley K.C."/>
            <person name="Xie Q."/>
            <person name="Ylla G."/>
            <person name="Poulsen M."/>
            <person name="Gibbs R.A."/>
            <person name="Schal C."/>
            <person name="Richards S."/>
            <person name="Belles X."/>
            <person name="Korb J."/>
            <person name="Bornberg-Bauer E."/>
        </authorList>
    </citation>
    <scope>NUCLEOTIDE SEQUENCE [LARGE SCALE GENOMIC DNA]</scope>
    <source>
        <tissue evidence="5">Whole body</tissue>
    </source>
</reference>
<dbReference type="InterPro" id="IPR029058">
    <property type="entry name" value="AB_hydrolase_fold"/>
</dbReference>
<accession>A0A2J7QIZ6</accession>
<evidence type="ECO:0000259" key="4">
    <source>
        <dbReference type="Pfam" id="PF12146"/>
    </source>
</evidence>
<dbReference type="Pfam" id="PF12146">
    <property type="entry name" value="Hydrolase_4"/>
    <property type="match status" value="1"/>
</dbReference>
<organism evidence="5 6">
    <name type="scientific">Cryptotermes secundus</name>
    <dbReference type="NCBI Taxonomy" id="105785"/>
    <lineage>
        <taxon>Eukaryota</taxon>
        <taxon>Metazoa</taxon>
        <taxon>Ecdysozoa</taxon>
        <taxon>Arthropoda</taxon>
        <taxon>Hexapoda</taxon>
        <taxon>Insecta</taxon>
        <taxon>Pterygota</taxon>
        <taxon>Neoptera</taxon>
        <taxon>Polyneoptera</taxon>
        <taxon>Dictyoptera</taxon>
        <taxon>Blattodea</taxon>
        <taxon>Blattoidea</taxon>
        <taxon>Termitoidae</taxon>
        <taxon>Kalotermitidae</taxon>
        <taxon>Cryptotermitinae</taxon>
        <taxon>Cryptotermes</taxon>
    </lineage>
</organism>
<dbReference type="Proteomes" id="UP000235965">
    <property type="component" value="Unassembled WGS sequence"/>
</dbReference>
<dbReference type="SUPFAM" id="SSF53474">
    <property type="entry name" value="alpha/beta-Hydrolases"/>
    <property type="match status" value="1"/>
</dbReference>
<dbReference type="PANTHER" id="PTHR10794:SF63">
    <property type="entry name" value="ALPHA_BETA HYDROLASE 1, ISOFORM A"/>
    <property type="match status" value="1"/>
</dbReference>
<dbReference type="InterPro" id="IPR000952">
    <property type="entry name" value="AB_hydrolase_4_CS"/>
</dbReference>
<dbReference type="PANTHER" id="PTHR10794">
    <property type="entry name" value="ABHYDROLASE DOMAIN-CONTAINING PROTEIN"/>
    <property type="match status" value="1"/>
</dbReference>
<keyword evidence="3" id="KW-0378">Hydrolase</keyword>
<dbReference type="Gene3D" id="3.40.50.1820">
    <property type="entry name" value="alpha/beta hydrolase"/>
    <property type="match status" value="1"/>
</dbReference>
<dbReference type="PROSITE" id="PS01133">
    <property type="entry name" value="UPF0017"/>
    <property type="match status" value="1"/>
</dbReference>
<dbReference type="InterPro" id="IPR050960">
    <property type="entry name" value="AB_hydrolase_4_sf"/>
</dbReference>
<name>A0A2J7QIZ6_9NEOP</name>
<evidence type="ECO:0000313" key="5">
    <source>
        <dbReference type="EMBL" id="PNF28567.1"/>
    </source>
</evidence>
<keyword evidence="2" id="KW-0719">Serine esterase</keyword>
<feature type="domain" description="Serine aminopeptidase S33" evidence="4">
    <location>
        <begin position="57"/>
        <end position="273"/>
    </location>
</feature>
<sequence length="281" mass="31337">MMKEKNTQPPSNLEERAFSFQVINRCNCCQREILELNDGGQVALDWLEDGCPANAPIVIILPGLTGDSQSQYVRCLSLSANRMKLRTVVFNYRGLGGMSLKTPRTYNAANFEDLSEVVRHVKSLHPGIPVAATGISMGGLVLGNYLASQKMAAQKTLVAAMVISTPWNAFKAMDSLEKPVLNLLLNRYLTSGFFSFINRVKSSNMLQGPWTMEDLLKCKTVREFDSSYTAKQFGYKDVNDYYADASIHEKLHKIEVPILCLSARDDPFQPYEGNCSVCLEN</sequence>
<evidence type="ECO:0000256" key="3">
    <source>
        <dbReference type="ARBA" id="ARBA00022801"/>
    </source>
</evidence>